<evidence type="ECO:0000256" key="1">
    <source>
        <dbReference type="ARBA" id="ARBA00022801"/>
    </source>
</evidence>
<accession>A0ABT7ING1</accession>
<dbReference type="NCBIfam" id="TIGR01891">
    <property type="entry name" value="amidohydrolases"/>
    <property type="match status" value="1"/>
</dbReference>
<dbReference type="EMBL" id="JAKZJU020000001">
    <property type="protein sequence ID" value="MDL2059918.1"/>
    <property type="molecule type" value="Genomic_DNA"/>
</dbReference>
<dbReference type="PANTHER" id="PTHR11014:SF63">
    <property type="entry name" value="METALLOPEPTIDASE, PUTATIVE (AFU_ORTHOLOGUE AFUA_6G09600)-RELATED"/>
    <property type="match status" value="1"/>
</dbReference>
<name>A0ABT7ING1_9BURK</name>
<reference evidence="3" key="1">
    <citation type="submission" date="2023-03" db="EMBL/GenBank/DDBJ databases">
        <title>Mesosutterella sp. nov. isolated from porcine feces.</title>
        <authorList>
            <person name="Yu S."/>
        </authorList>
    </citation>
    <scope>NUCLEOTIDE SEQUENCE</scope>
    <source>
        <strain evidence="3">AGMB02718</strain>
    </source>
</reference>
<gene>
    <name evidence="3" type="ORF">MUN46_008245</name>
</gene>
<dbReference type="PIRSF" id="PIRSF005962">
    <property type="entry name" value="Pept_M20D_amidohydro"/>
    <property type="match status" value="1"/>
</dbReference>
<protein>
    <submittedName>
        <fullName evidence="3">Amidohydrolase</fullName>
    </submittedName>
</protein>
<dbReference type="PANTHER" id="PTHR11014">
    <property type="entry name" value="PEPTIDASE M20 FAMILY MEMBER"/>
    <property type="match status" value="1"/>
</dbReference>
<dbReference type="Proteomes" id="UP001165481">
    <property type="component" value="Unassembled WGS sequence"/>
</dbReference>
<dbReference type="Pfam" id="PF01546">
    <property type="entry name" value="Peptidase_M20"/>
    <property type="match status" value="1"/>
</dbReference>
<dbReference type="SUPFAM" id="SSF53187">
    <property type="entry name" value="Zn-dependent exopeptidases"/>
    <property type="match status" value="1"/>
</dbReference>
<dbReference type="InterPro" id="IPR002933">
    <property type="entry name" value="Peptidase_M20"/>
</dbReference>
<keyword evidence="4" id="KW-1185">Reference proteome</keyword>
<dbReference type="Gene3D" id="3.30.70.360">
    <property type="match status" value="1"/>
</dbReference>
<evidence type="ECO:0000259" key="2">
    <source>
        <dbReference type="Pfam" id="PF07687"/>
    </source>
</evidence>
<feature type="domain" description="Peptidase M20 dimerisation" evidence="2">
    <location>
        <begin position="192"/>
        <end position="288"/>
    </location>
</feature>
<proteinExistence type="predicted"/>
<evidence type="ECO:0000313" key="4">
    <source>
        <dbReference type="Proteomes" id="UP001165481"/>
    </source>
</evidence>
<evidence type="ECO:0000313" key="3">
    <source>
        <dbReference type="EMBL" id="MDL2059918.1"/>
    </source>
</evidence>
<organism evidence="3 4">
    <name type="scientific">Mesosutterella faecium</name>
    <dbReference type="NCBI Taxonomy" id="2925194"/>
    <lineage>
        <taxon>Bacteria</taxon>
        <taxon>Pseudomonadati</taxon>
        <taxon>Pseudomonadota</taxon>
        <taxon>Betaproteobacteria</taxon>
        <taxon>Burkholderiales</taxon>
        <taxon>Sutterellaceae</taxon>
        <taxon>Mesosutterella</taxon>
    </lineage>
</organism>
<sequence length="408" mass="44702">MEIVLKDRVYPEIAAWADELAAIRREIHETPELGFDTPFTVARIVKYLQSWGITGVDTETVPGGVVAVVDGSRPGPTIALRADIDALPMEDCSGKPWKSRIEGHAHTCGHDGHQTWLLGALRYLRLKRGFPGRVVGLFQPAEEPGKGAIAVIQSGFFQKYNVKEIFGAHDDPFLDKGVFGFRAGPLQAASDTFQVTLRGVGTHGGRPHQGVDPIPVGCAIVSELQTIVSRRVNPIETAVVSVCSFNAGRLETLNVIPHMLTFSGIVRTFDPEIRRLVEEKFKKIVTGVAEANDCTAEITYTHLICAVNNSRPLTEAAIRVVTGLFGSQHVRPSIDPMMGSEDFAEYQRVVPGCIMRFGIRDKDHTVPLHNQTFDFNDEVLPAASTVFAALAKDRLETLARGEEPRGQF</sequence>
<dbReference type="Gene3D" id="3.40.630.10">
    <property type="entry name" value="Zn peptidases"/>
    <property type="match status" value="1"/>
</dbReference>
<dbReference type="RefSeq" id="WP_243376371.1">
    <property type="nucleotide sequence ID" value="NZ_JAKZJU020000001.1"/>
</dbReference>
<dbReference type="InterPro" id="IPR011650">
    <property type="entry name" value="Peptidase_M20_dimer"/>
</dbReference>
<dbReference type="InterPro" id="IPR017439">
    <property type="entry name" value="Amidohydrolase"/>
</dbReference>
<comment type="caution">
    <text evidence="3">The sequence shown here is derived from an EMBL/GenBank/DDBJ whole genome shotgun (WGS) entry which is preliminary data.</text>
</comment>
<keyword evidence="1" id="KW-0378">Hydrolase</keyword>
<dbReference type="SUPFAM" id="SSF55031">
    <property type="entry name" value="Bacterial exopeptidase dimerisation domain"/>
    <property type="match status" value="1"/>
</dbReference>
<dbReference type="InterPro" id="IPR036264">
    <property type="entry name" value="Bact_exopeptidase_dim_dom"/>
</dbReference>
<dbReference type="Pfam" id="PF07687">
    <property type="entry name" value="M20_dimer"/>
    <property type="match status" value="1"/>
</dbReference>